<reference evidence="5" key="1">
    <citation type="submission" date="2020-08" db="EMBL/GenBank/DDBJ databases">
        <title>Lacibacter sp. S13-6-6 genome sequencing.</title>
        <authorList>
            <person name="Jin L."/>
        </authorList>
    </citation>
    <scope>NUCLEOTIDE SEQUENCE [LARGE SCALE GENOMIC DNA]</scope>
    <source>
        <strain evidence="5">S13-6-6</strain>
    </source>
</reference>
<dbReference type="SUPFAM" id="SSF88713">
    <property type="entry name" value="Glycoside hydrolase/deacetylase"/>
    <property type="match status" value="1"/>
</dbReference>
<keyword evidence="5" id="KW-1185">Reference proteome</keyword>
<keyword evidence="2" id="KW-0732">Signal</keyword>
<feature type="domain" description="NodB homology" evidence="3">
    <location>
        <begin position="93"/>
        <end position="277"/>
    </location>
</feature>
<dbReference type="EMBL" id="CP060007">
    <property type="protein sequence ID" value="QNA45007.1"/>
    <property type="molecule type" value="Genomic_DNA"/>
</dbReference>
<evidence type="ECO:0000313" key="4">
    <source>
        <dbReference type="EMBL" id="QNA45007.1"/>
    </source>
</evidence>
<dbReference type="PANTHER" id="PTHR34216">
    <property type="match status" value="1"/>
</dbReference>
<organism evidence="4 5">
    <name type="scientific">Lacibacter sediminis</name>
    <dbReference type="NCBI Taxonomy" id="2760713"/>
    <lineage>
        <taxon>Bacteria</taxon>
        <taxon>Pseudomonadati</taxon>
        <taxon>Bacteroidota</taxon>
        <taxon>Chitinophagia</taxon>
        <taxon>Chitinophagales</taxon>
        <taxon>Chitinophagaceae</taxon>
        <taxon>Lacibacter</taxon>
    </lineage>
</organism>
<dbReference type="GO" id="GO:0005975">
    <property type="term" value="P:carbohydrate metabolic process"/>
    <property type="evidence" value="ECO:0007669"/>
    <property type="project" value="InterPro"/>
</dbReference>
<evidence type="ECO:0000259" key="3">
    <source>
        <dbReference type="PROSITE" id="PS51677"/>
    </source>
</evidence>
<dbReference type="Proteomes" id="UP000515344">
    <property type="component" value="Chromosome"/>
</dbReference>
<dbReference type="KEGG" id="lacs:H4075_02090"/>
<evidence type="ECO:0000256" key="1">
    <source>
        <dbReference type="ARBA" id="ARBA00004613"/>
    </source>
</evidence>
<gene>
    <name evidence="4" type="ORF">H4075_02090</name>
</gene>
<accession>A0A7G5XHQ4</accession>
<dbReference type="InterPro" id="IPR011330">
    <property type="entry name" value="Glyco_hydro/deAcase_b/a-brl"/>
</dbReference>
<dbReference type="Gene3D" id="3.20.20.370">
    <property type="entry name" value="Glycoside hydrolase/deacetylase"/>
    <property type="match status" value="1"/>
</dbReference>
<dbReference type="InterPro" id="IPR002509">
    <property type="entry name" value="NODB_dom"/>
</dbReference>
<evidence type="ECO:0000313" key="5">
    <source>
        <dbReference type="Proteomes" id="UP000515344"/>
    </source>
</evidence>
<dbReference type="GO" id="GO:0005576">
    <property type="term" value="C:extracellular region"/>
    <property type="evidence" value="ECO:0007669"/>
    <property type="project" value="UniProtKB-SubCell"/>
</dbReference>
<dbReference type="CDD" id="cd10918">
    <property type="entry name" value="CE4_NodB_like_5s_6s"/>
    <property type="match status" value="1"/>
</dbReference>
<dbReference type="AlphaFoldDB" id="A0A7G5XHQ4"/>
<protein>
    <submittedName>
        <fullName evidence="4">Polysaccharide deacetylase family protein</fullName>
    </submittedName>
</protein>
<sequence length="277" mass="32398">MELIRTFKEFNSNESLVEKARSTVRELAILALSQKSSIAASSNWIRFPYYHHVFDDERRDFERQLKYLRNFGEFISIDDVCNMMNDKAAIDGRYFCVSFDDGYRCLHHNMMPITAEMNIPVIIYLPTIYTGLSETNEEDLVLIKNNLPGNSKLLSFLNWEQCREMLDHKISFGSHTKTHAHLARLLPAEIEHELLESKIVIEEKLQQVCKHFACPWGRVNINFDPAITTPIAQKLGYQTFCTTDRGKTQKGDDLFQIRRDHLLANWSNYQLKYFFSK</sequence>
<evidence type="ECO:0000256" key="2">
    <source>
        <dbReference type="ARBA" id="ARBA00022729"/>
    </source>
</evidence>
<comment type="subcellular location">
    <subcellularLocation>
        <location evidence="1">Secreted</location>
    </subcellularLocation>
</comment>
<proteinExistence type="predicted"/>
<dbReference type="GO" id="GO:0016810">
    <property type="term" value="F:hydrolase activity, acting on carbon-nitrogen (but not peptide) bonds"/>
    <property type="evidence" value="ECO:0007669"/>
    <property type="project" value="InterPro"/>
</dbReference>
<name>A0A7G5XHQ4_9BACT</name>
<dbReference type="InterPro" id="IPR051398">
    <property type="entry name" value="Polysacch_Deacetylase"/>
</dbReference>
<dbReference type="PROSITE" id="PS51677">
    <property type="entry name" value="NODB"/>
    <property type="match status" value="1"/>
</dbReference>
<dbReference type="Pfam" id="PF01522">
    <property type="entry name" value="Polysacc_deac_1"/>
    <property type="match status" value="1"/>
</dbReference>
<dbReference type="RefSeq" id="WP_182803689.1">
    <property type="nucleotide sequence ID" value="NZ_CP060007.1"/>
</dbReference>
<dbReference type="PANTHER" id="PTHR34216:SF3">
    <property type="entry name" value="POLY-BETA-1,6-N-ACETYL-D-GLUCOSAMINE N-DEACETYLASE"/>
    <property type="match status" value="1"/>
</dbReference>